<dbReference type="InterPro" id="IPR025757">
    <property type="entry name" value="MIP1_Leuzipper"/>
</dbReference>
<dbReference type="Pfam" id="PF14389">
    <property type="entry name" value="Lzipper-MIP1"/>
    <property type="match status" value="1"/>
</dbReference>
<feature type="region of interest" description="Disordered" evidence="2">
    <location>
        <begin position="188"/>
        <end position="215"/>
    </location>
</feature>
<dbReference type="AlphaFoldDB" id="A0AAD3RX88"/>
<evidence type="ECO:0000259" key="3">
    <source>
        <dbReference type="Pfam" id="PF14389"/>
    </source>
</evidence>
<evidence type="ECO:0000313" key="4">
    <source>
        <dbReference type="EMBL" id="GMG99345.1"/>
    </source>
</evidence>
<gene>
    <name evidence="4" type="ORF">Nepgr_001185</name>
</gene>
<dbReference type="PANTHER" id="PTHR46248">
    <property type="entry name" value="EXPRESSED PROTEIN"/>
    <property type="match status" value="1"/>
</dbReference>
<feature type="compositionally biased region" description="Polar residues" evidence="2">
    <location>
        <begin position="40"/>
        <end position="50"/>
    </location>
</feature>
<feature type="compositionally biased region" description="Basic and acidic residues" evidence="2">
    <location>
        <begin position="28"/>
        <end position="39"/>
    </location>
</feature>
<evidence type="ECO:0000256" key="2">
    <source>
        <dbReference type="SAM" id="MobiDB-lite"/>
    </source>
</evidence>
<comment type="caution">
    <text evidence="4">The sequence shown here is derived from an EMBL/GenBank/DDBJ whole genome shotgun (WGS) entry which is preliminary data.</text>
</comment>
<reference evidence="4" key="1">
    <citation type="submission" date="2023-05" db="EMBL/GenBank/DDBJ databases">
        <title>Nepenthes gracilis genome sequencing.</title>
        <authorList>
            <person name="Fukushima K."/>
        </authorList>
    </citation>
    <scope>NUCLEOTIDE SEQUENCE</scope>
    <source>
        <strain evidence="4">SING2019-196</strain>
    </source>
</reference>
<proteinExistence type="predicted"/>
<feature type="domain" description="Ternary complex factor MIP1 leucine-zipper" evidence="3">
    <location>
        <begin position="89"/>
        <end position="160"/>
    </location>
</feature>
<feature type="coiled-coil region" evidence="1">
    <location>
        <begin position="90"/>
        <end position="156"/>
    </location>
</feature>
<dbReference type="EMBL" id="BSYO01000001">
    <property type="protein sequence ID" value="GMG99345.1"/>
    <property type="molecule type" value="Genomic_DNA"/>
</dbReference>
<feature type="compositionally biased region" description="Polar residues" evidence="2">
    <location>
        <begin position="188"/>
        <end position="206"/>
    </location>
</feature>
<keyword evidence="5" id="KW-1185">Reference proteome</keyword>
<feature type="region of interest" description="Disordered" evidence="2">
    <location>
        <begin position="28"/>
        <end position="61"/>
    </location>
</feature>
<protein>
    <recommendedName>
        <fullName evidence="3">Ternary complex factor MIP1 leucine-zipper domain-containing protein</fullName>
    </recommendedName>
</protein>
<dbReference type="Proteomes" id="UP001279734">
    <property type="component" value="Unassembled WGS sequence"/>
</dbReference>
<accession>A0AAD3RX88</accession>
<evidence type="ECO:0000256" key="1">
    <source>
        <dbReference type="SAM" id="Coils"/>
    </source>
</evidence>
<dbReference type="PANTHER" id="PTHR46248:SF9">
    <property type="entry name" value="EXPRESSED PROTEIN"/>
    <property type="match status" value="1"/>
</dbReference>
<organism evidence="4 5">
    <name type="scientific">Nepenthes gracilis</name>
    <name type="common">Slender pitcher plant</name>
    <dbReference type="NCBI Taxonomy" id="150966"/>
    <lineage>
        <taxon>Eukaryota</taxon>
        <taxon>Viridiplantae</taxon>
        <taxon>Streptophyta</taxon>
        <taxon>Embryophyta</taxon>
        <taxon>Tracheophyta</taxon>
        <taxon>Spermatophyta</taxon>
        <taxon>Magnoliopsida</taxon>
        <taxon>eudicotyledons</taxon>
        <taxon>Gunneridae</taxon>
        <taxon>Pentapetalae</taxon>
        <taxon>Caryophyllales</taxon>
        <taxon>Nepenthaceae</taxon>
        <taxon>Nepenthes</taxon>
    </lineage>
</organism>
<evidence type="ECO:0000313" key="5">
    <source>
        <dbReference type="Proteomes" id="UP001279734"/>
    </source>
</evidence>
<keyword evidence="1" id="KW-0175">Coiled coil</keyword>
<sequence length="309" mass="34498">MSIDALRRLDEAIASEVESLSLSRMETQRVHKAKPEQKQAKSTVMVNQMESEGGIGTEREGDESKYGVKRLHLHGGSVYDAWFSCASNQVDRLKKKLRHEENVHRALERVFTRPLGTLPRLPPYLPPYTLELLAEVAILEEEIVKLEELVELFRQGLYEETVCISSSRMNSTDFHDAIVYAMTSTKMGEPTNSAQATGNSPKSNVTPHAEDERGTENLECTTISSKNKQQSPQLQAAINVKGAPATCHNNLRFQGSSTAYSDICRQRLQLENHVHCSIMLVIGPVLGTVHVQIVWPPIASMLPELHLCK</sequence>
<name>A0AAD3RX88_NEPGR</name>